<dbReference type="EMBL" id="JAPDFW010000103">
    <property type="protein sequence ID" value="KAJ5069779.1"/>
    <property type="molecule type" value="Genomic_DNA"/>
</dbReference>
<proteinExistence type="predicted"/>
<dbReference type="Gene3D" id="2.30.29.30">
    <property type="entry name" value="Pleckstrin-homology domain (PH domain)/Phosphotyrosine-binding domain (PTB)"/>
    <property type="match status" value="1"/>
</dbReference>
<keyword evidence="1" id="KW-0175">Coiled coil</keyword>
<evidence type="ECO:0000256" key="1">
    <source>
        <dbReference type="SAM" id="Coils"/>
    </source>
</evidence>
<feature type="domain" description="PH" evidence="2">
    <location>
        <begin position="3"/>
        <end position="105"/>
    </location>
</feature>
<reference evidence="3" key="1">
    <citation type="submission" date="2022-10" db="EMBL/GenBank/DDBJ databases">
        <title>Novel sulphate-reducing endosymbionts in the free-living metamonad Anaeramoeba.</title>
        <authorList>
            <person name="Jerlstrom-Hultqvist J."/>
            <person name="Cepicka I."/>
            <person name="Gallot-Lavallee L."/>
            <person name="Salas-Leiva D."/>
            <person name="Curtis B.A."/>
            <person name="Zahonova K."/>
            <person name="Pipaliya S."/>
            <person name="Dacks J."/>
            <person name="Roger A.J."/>
        </authorList>
    </citation>
    <scope>NUCLEOTIDE SEQUENCE</scope>
    <source>
        <strain evidence="3">BMAN</strain>
    </source>
</reference>
<dbReference type="InterPro" id="IPR011993">
    <property type="entry name" value="PH-like_dom_sf"/>
</dbReference>
<dbReference type="Proteomes" id="UP001149090">
    <property type="component" value="Unassembled WGS sequence"/>
</dbReference>
<dbReference type="AlphaFoldDB" id="A0A9Q0R8J9"/>
<dbReference type="SUPFAM" id="SSF50729">
    <property type="entry name" value="PH domain-like"/>
    <property type="match status" value="1"/>
</dbReference>
<evidence type="ECO:0000313" key="3">
    <source>
        <dbReference type="EMBL" id="KAJ5069779.1"/>
    </source>
</evidence>
<dbReference type="OrthoDB" id="10261837at2759"/>
<feature type="coiled-coil region" evidence="1">
    <location>
        <begin position="177"/>
        <end position="204"/>
    </location>
</feature>
<name>A0A9Q0R8J9_ANAIG</name>
<dbReference type="PROSITE" id="PS50003">
    <property type="entry name" value="PH_DOMAIN"/>
    <property type="match status" value="1"/>
</dbReference>
<accession>A0A9Q0R8J9</accession>
<dbReference type="SMART" id="SM00233">
    <property type="entry name" value="PH"/>
    <property type="match status" value="1"/>
</dbReference>
<sequence length="250" mass="29565">MVDIIHSGWLQKRGERNSALKTRWFILRTSGDIEYRKKPNTSILGIIKFSLIISTFPVNEKTKKIKEKFVGRSFKIMYPKREYFLVAENATIRDRWVYLINDFIYRQNKKKISQDKEDLTEKIQKISSKIKKDQVIEDLKESHDTLLSSALSKGVNLVEEPDSIFSKDEYIQKCHQIKLLQEVNQSLRKKIQNFSLENDFENNNQTFSDSKPKQENLINLIDIFSNLRDLLDELDISYPSEITYIFEKEN</sequence>
<organism evidence="3 4">
    <name type="scientific">Anaeramoeba ignava</name>
    <name type="common">Anaerobic marine amoeba</name>
    <dbReference type="NCBI Taxonomy" id="1746090"/>
    <lineage>
        <taxon>Eukaryota</taxon>
        <taxon>Metamonada</taxon>
        <taxon>Anaeramoebidae</taxon>
        <taxon>Anaeramoeba</taxon>
    </lineage>
</organism>
<gene>
    <name evidence="3" type="ORF">M0811_02357</name>
</gene>
<evidence type="ECO:0000259" key="2">
    <source>
        <dbReference type="PROSITE" id="PS50003"/>
    </source>
</evidence>
<dbReference type="Pfam" id="PF00169">
    <property type="entry name" value="PH"/>
    <property type="match status" value="1"/>
</dbReference>
<evidence type="ECO:0000313" key="4">
    <source>
        <dbReference type="Proteomes" id="UP001149090"/>
    </source>
</evidence>
<dbReference type="InterPro" id="IPR001849">
    <property type="entry name" value="PH_domain"/>
</dbReference>
<comment type="caution">
    <text evidence="3">The sequence shown here is derived from an EMBL/GenBank/DDBJ whole genome shotgun (WGS) entry which is preliminary data.</text>
</comment>
<keyword evidence="4" id="KW-1185">Reference proteome</keyword>
<protein>
    <recommendedName>
        <fullName evidence="2">PH domain-containing protein</fullName>
    </recommendedName>
</protein>